<dbReference type="Proteomes" id="UP001362999">
    <property type="component" value="Unassembled WGS sequence"/>
</dbReference>
<accession>A0AAV9Z4C4</accession>
<evidence type="ECO:0000313" key="3">
    <source>
        <dbReference type="Proteomes" id="UP001362999"/>
    </source>
</evidence>
<reference evidence="1 3" key="1">
    <citation type="journal article" date="2024" name="J Genomics">
        <title>Draft genome sequencing and assembly of Favolaschia claudopus CIRM-BRFM 2984 isolated from oak limbs.</title>
        <authorList>
            <person name="Navarro D."/>
            <person name="Drula E."/>
            <person name="Chaduli D."/>
            <person name="Cazenave R."/>
            <person name="Ahrendt S."/>
            <person name="Wang J."/>
            <person name="Lipzen A."/>
            <person name="Daum C."/>
            <person name="Barry K."/>
            <person name="Grigoriev I.V."/>
            <person name="Favel A."/>
            <person name="Rosso M.N."/>
            <person name="Martin F."/>
        </authorList>
    </citation>
    <scope>NUCLEOTIDE SEQUENCE [LARGE SCALE GENOMIC DNA]</scope>
    <source>
        <strain evidence="1 3">CIRM-BRFM 2984</strain>
    </source>
</reference>
<dbReference type="AlphaFoldDB" id="A0AAV9Z4C4"/>
<gene>
    <name evidence="2" type="ORF">R3P38DRAFT_3481344</name>
    <name evidence="1" type="ORF">R3P38DRAFT_3497882</name>
</gene>
<evidence type="ECO:0000313" key="2">
    <source>
        <dbReference type="EMBL" id="KAK6974726.1"/>
    </source>
</evidence>
<protein>
    <submittedName>
        <fullName evidence="1">Uncharacterized protein</fullName>
    </submittedName>
</protein>
<organism evidence="1 3">
    <name type="scientific">Favolaschia claudopus</name>
    <dbReference type="NCBI Taxonomy" id="2862362"/>
    <lineage>
        <taxon>Eukaryota</taxon>
        <taxon>Fungi</taxon>
        <taxon>Dikarya</taxon>
        <taxon>Basidiomycota</taxon>
        <taxon>Agaricomycotina</taxon>
        <taxon>Agaricomycetes</taxon>
        <taxon>Agaricomycetidae</taxon>
        <taxon>Agaricales</taxon>
        <taxon>Marasmiineae</taxon>
        <taxon>Mycenaceae</taxon>
        <taxon>Favolaschia</taxon>
    </lineage>
</organism>
<name>A0AAV9Z4C4_9AGAR</name>
<dbReference type="EMBL" id="JAWWNJ010000218">
    <property type="protein sequence ID" value="KAK6969610.1"/>
    <property type="molecule type" value="Genomic_DNA"/>
</dbReference>
<dbReference type="EMBL" id="JAWWNJ010000180">
    <property type="protein sequence ID" value="KAK6974726.1"/>
    <property type="molecule type" value="Genomic_DNA"/>
</dbReference>
<keyword evidence="3" id="KW-1185">Reference proteome</keyword>
<proteinExistence type="predicted"/>
<evidence type="ECO:0000313" key="1">
    <source>
        <dbReference type="EMBL" id="KAK6969610.1"/>
    </source>
</evidence>
<comment type="caution">
    <text evidence="1">The sequence shown here is derived from an EMBL/GenBank/DDBJ whole genome shotgun (WGS) entry which is preliminary data.</text>
</comment>
<sequence length="156" mass="17897">MSYPISILSRPCIPFVIGYSVTHAQMVDLGTRLCTEEQQRKVPERPDVALNDYLFSNKKDEAVIRHQEPDGEIRYLWVKGVVPSFSGECPKVEVPPLDFSVYPTLEGLEDVRPRCIVWPNQLCVPDWFCPRLTSFVKFLAERREKKRAQLASASDI</sequence>